<keyword evidence="4" id="KW-1185">Reference proteome</keyword>
<dbReference type="Pfam" id="PF02845">
    <property type="entry name" value="CUE"/>
    <property type="match status" value="1"/>
</dbReference>
<dbReference type="STRING" id="933852.A0A0C2X6R6"/>
<organism evidence="3 4">
    <name type="scientific">Serendipita vermifera MAFF 305830</name>
    <dbReference type="NCBI Taxonomy" id="933852"/>
    <lineage>
        <taxon>Eukaryota</taxon>
        <taxon>Fungi</taxon>
        <taxon>Dikarya</taxon>
        <taxon>Basidiomycota</taxon>
        <taxon>Agaricomycotina</taxon>
        <taxon>Agaricomycetes</taxon>
        <taxon>Sebacinales</taxon>
        <taxon>Serendipitaceae</taxon>
        <taxon>Serendipita</taxon>
    </lineage>
</organism>
<dbReference type="PROSITE" id="PS51140">
    <property type="entry name" value="CUE"/>
    <property type="match status" value="1"/>
</dbReference>
<evidence type="ECO:0000256" key="1">
    <source>
        <dbReference type="SAM" id="MobiDB-lite"/>
    </source>
</evidence>
<dbReference type="AlphaFoldDB" id="A0A0C2X6R6"/>
<dbReference type="SMART" id="SM00546">
    <property type="entry name" value="CUE"/>
    <property type="match status" value="1"/>
</dbReference>
<feature type="compositionally biased region" description="Polar residues" evidence="1">
    <location>
        <begin position="137"/>
        <end position="149"/>
    </location>
</feature>
<dbReference type="Gene3D" id="1.10.8.10">
    <property type="entry name" value="DNA helicase RuvA subunit, C-terminal domain"/>
    <property type="match status" value="1"/>
</dbReference>
<accession>A0A0C2X6R6</accession>
<evidence type="ECO:0000313" key="4">
    <source>
        <dbReference type="Proteomes" id="UP000054097"/>
    </source>
</evidence>
<dbReference type="OrthoDB" id="3824970at2759"/>
<feature type="domain" description="CUE" evidence="2">
    <location>
        <begin position="50"/>
        <end position="92"/>
    </location>
</feature>
<sequence length="226" mass="23825">MEAEIVNVIIAVAVIYFVVKWATSGGANSPAGTPGNPDIAKILGFKPKRATPEMIASVRAAFPDIPTDNIHYDLLRTGSVETTVNRLLERGFLDAPPPAYRRAFPVTTALDERASTASSASKQPTKAQSAPMPSLIQRFQLQSKVSSDGSAGDEVPAWDGTGPIPSAAKGKGRAGSTPVTAPATGAAVWEATSEKREESLQKRKEAMILAARQRLLEKQAASKASS</sequence>
<reference evidence="3 4" key="1">
    <citation type="submission" date="2014-04" db="EMBL/GenBank/DDBJ databases">
        <authorList>
            <consortium name="DOE Joint Genome Institute"/>
            <person name="Kuo A."/>
            <person name="Zuccaro A."/>
            <person name="Kohler A."/>
            <person name="Nagy L.G."/>
            <person name="Floudas D."/>
            <person name="Copeland A."/>
            <person name="Barry K.W."/>
            <person name="Cichocki N."/>
            <person name="Veneault-Fourrey C."/>
            <person name="LaButti K."/>
            <person name="Lindquist E.A."/>
            <person name="Lipzen A."/>
            <person name="Lundell T."/>
            <person name="Morin E."/>
            <person name="Murat C."/>
            <person name="Sun H."/>
            <person name="Tunlid A."/>
            <person name="Henrissat B."/>
            <person name="Grigoriev I.V."/>
            <person name="Hibbett D.S."/>
            <person name="Martin F."/>
            <person name="Nordberg H.P."/>
            <person name="Cantor M.N."/>
            <person name="Hua S.X."/>
        </authorList>
    </citation>
    <scope>NUCLEOTIDE SEQUENCE [LARGE SCALE GENOMIC DNA]</scope>
    <source>
        <strain evidence="3 4">MAFF 305830</strain>
    </source>
</reference>
<feature type="compositionally biased region" description="Polar residues" evidence="1">
    <location>
        <begin position="115"/>
        <end position="128"/>
    </location>
</feature>
<dbReference type="HOGENOM" id="CLU_083690_0_0_1"/>
<reference evidence="4" key="2">
    <citation type="submission" date="2015-01" db="EMBL/GenBank/DDBJ databases">
        <title>Evolutionary Origins and Diversification of the Mycorrhizal Mutualists.</title>
        <authorList>
            <consortium name="DOE Joint Genome Institute"/>
            <consortium name="Mycorrhizal Genomics Consortium"/>
            <person name="Kohler A."/>
            <person name="Kuo A."/>
            <person name="Nagy L.G."/>
            <person name="Floudas D."/>
            <person name="Copeland A."/>
            <person name="Barry K.W."/>
            <person name="Cichocki N."/>
            <person name="Veneault-Fourrey C."/>
            <person name="LaButti K."/>
            <person name="Lindquist E.A."/>
            <person name="Lipzen A."/>
            <person name="Lundell T."/>
            <person name="Morin E."/>
            <person name="Murat C."/>
            <person name="Riley R."/>
            <person name="Ohm R."/>
            <person name="Sun H."/>
            <person name="Tunlid A."/>
            <person name="Henrissat B."/>
            <person name="Grigoriev I.V."/>
            <person name="Hibbett D.S."/>
            <person name="Martin F."/>
        </authorList>
    </citation>
    <scope>NUCLEOTIDE SEQUENCE [LARGE SCALE GENOMIC DNA]</scope>
    <source>
        <strain evidence="4">MAFF 305830</strain>
    </source>
</reference>
<dbReference type="EMBL" id="KN824318">
    <property type="protein sequence ID" value="KIM24987.1"/>
    <property type="molecule type" value="Genomic_DNA"/>
</dbReference>
<gene>
    <name evidence="3" type="ORF">M408DRAFT_331459</name>
</gene>
<protein>
    <recommendedName>
        <fullName evidence="2">CUE domain-containing protein</fullName>
    </recommendedName>
</protein>
<proteinExistence type="predicted"/>
<feature type="region of interest" description="Disordered" evidence="1">
    <location>
        <begin position="111"/>
        <end position="200"/>
    </location>
</feature>
<evidence type="ECO:0000259" key="2">
    <source>
        <dbReference type="PROSITE" id="PS51140"/>
    </source>
</evidence>
<feature type="compositionally biased region" description="Low complexity" evidence="1">
    <location>
        <begin position="174"/>
        <end position="188"/>
    </location>
</feature>
<dbReference type="Proteomes" id="UP000054097">
    <property type="component" value="Unassembled WGS sequence"/>
</dbReference>
<name>A0A0C2X6R6_SERVB</name>
<dbReference type="CDD" id="cd14424">
    <property type="entry name" value="CUE_Cue1p_like"/>
    <property type="match status" value="1"/>
</dbReference>
<dbReference type="GO" id="GO:0043130">
    <property type="term" value="F:ubiquitin binding"/>
    <property type="evidence" value="ECO:0007669"/>
    <property type="project" value="InterPro"/>
</dbReference>
<evidence type="ECO:0000313" key="3">
    <source>
        <dbReference type="EMBL" id="KIM24987.1"/>
    </source>
</evidence>
<dbReference type="InterPro" id="IPR003892">
    <property type="entry name" value="CUE"/>
</dbReference>